<dbReference type="InterPro" id="IPR001251">
    <property type="entry name" value="CRAL-TRIO_dom"/>
</dbReference>
<feature type="compositionally biased region" description="Pro residues" evidence="1">
    <location>
        <begin position="495"/>
        <end position="505"/>
    </location>
</feature>
<dbReference type="SUPFAM" id="SSF48350">
    <property type="entry name" value="GTPase activation domain, GAP"/>
    <property type="match status" value="1"/>
</dbReference>
<dbReference type="InterPro" id="IPR008936">
    <property type="entry name" value="Rho_GTPase_activation_prot"/>
</dbReference>
<name>A0A6G1G8Y3_9PEZI</name>
<dbReference type="Pfam" id="PF00620">
    <property type="entry name" value="RhoGAP"/>
    <property type="match status" value="1"/>
</dbReference>
<dbReference type="CDD" id="cd00159">
    <property type="entry name" value="RhoGAP"/>
    <property type="match status" value="1"/>
</dbReference>
<evidence type="ECO:0000313" key="5">
    <source>
        <dbReference type="Proteomes" id="UP000504638"/>
    </source>
</evidence>
<evidence type="ECO:0008006" key="7">
    <source>
        <dbReference type="Google" id="ProtNLM"/>
    </source>
</evidence>
<keyword evidence="5" id="KW-1185">Reference proteome</keyword>
<feature type="region of interest" description="Disordered" evidence="1">
    <location>
        <begin position="630"/>
        <end position="771"/>
    </location>
</feature>
<dbReference type="Proteomes" id="UP000504638">
    <property type="component" value="Unplaced"/>
</dbReference>
<accession>A0A6G1G8Y3</accession>
<evidence type="ECO:0000313" key="6">
    <source>
        <dbReference type="RefSeq" id="XP_033536169.1"/>
    </source>
</evidence>
<dbReference type="Gene3D" id="3.40.525.10">
    <property type="entry name" value="CRAL-TRIO lipid binding domain"/>
    <property type="match status" value="1"/>
</dbReference>
<proteinExistence type="predicted"/>
<dbReference type="RefSeq" id="XP_033536169.1">
    <property type="nucleotide sequence ID" value="XM_033676154.1"/>
</dbReference>
<dbReference type="GeneID" id="54416724"/>
<dbReference type="PANTHER" id="PTHR45808">
    <property type="entry name" value="RHO GTPASE-ACTIVATING PROTEIN 68F"/>
    <property type="match status" value="1"/>
</dbReference>
<evidence type="ECO:0000259" key="3">
    <source>
        <dbReference type="PROSITE" id="PS50238"/>
    </source>
</evidence>
<gene>
    <name evidence="4 6" type="ORF">P152DRAFT_392543</name>
</gene>
<feature type="non-terminal residue" evidence="4">
    <location>
        <position position="1"/>
    </location>
</feature>
<dbReference type="PROSITE" id="PS50238">
    <property type="entry name" value="RHOGAP"/>
    <property type="match status" value="1"/>
</dbReference>
<reference evidence="4 6" key="1">
    <citation type="submission" date="2020-01" db="EMBL/GenBank/DDBJ databases">
        <authorList>
            <consortium name="DOE Joint Genome Institute"/>
            <person name="Haridas S."/>
            <person name="Albert R."/>
            <person name="Binder M."/>
            <person name="Bloem J."/>
            <person name="Labutti K."/>
            <person name="Salamov A."/>
            <person name="Andreopoulos B."/>
            <person name="Baker S.E."/>
            <person name="Barry K."/>
            <person name="Bills G."/>
            <person name="Bluhm B.H."/>
            <person name="Cannon C."/>
            <person name="Castanera R."/>
            <person name="Culley D.E."/>
            <person name="Daum C."/>
            <person name="Ezra D."/>
            <person name="Gonzalez J.B."/>
            <person name="Henrissat B."/>
            <person name="Kuo A."/>
            <person name="Liang C."/>
            <person name="Lipzen A."/>
            <person name="Lutzoni F."/>
            <person name="Magnuson J."/>
            <person name="Mondo S."/>
            <person name="Nolan M."/>
            <person name="Ohm R."/>
            <person name="Pangilinan J."/>
            <person name="Park H.-J."/>
            <person name="Ramirez L."/>
            <person name="Alfaro M."/>
            <person name="Sun H."/>
            <person name="Tritt A."/>
            <person name="Yoshinaga Y."/>
            <person name="Zwiers L.-H."/>
            <person name="Turgeon B.G."/>
            <person name="Goodwin S.B."/>
            <person name="Spatafora J.W."/>
            <person name="Crous P.W."/>
            <person name="Grigoriev I.V."/>
        </authorList>
    </citation>
    <scope>NUCLEOTIDE SEQUENCE</scope>
    <source>
        <strain evidence="4 6">CBS 781.70</strain>
    </source>
</reference>
<evidence type="ECO:0000313" key="4">
    <source>
        <dbReference type="EMBL" id="KAF1814538.1"/>
    </source>
</evidence>
<reference evidence="6" key="3">
    <citation type="submission" date="2025-04" db="UniProtKB">
        <authorList>
            <consortium name="RefSeq"/>
        </authorList>
    </citation>
    <scope>IDENTIFICATION</scope>
    <source>
        <strain evidence="6">CBS 781.70</strain>
    </source>
</reference>
<dbReference type="CDD" id="cd00170">
    <property type="entry name" value="SEC14"/>
    <property type="match status" value="1"/>
</dbReference>
<feature type="region of interest" description="Disordered" evidence="1">
    <location>
        <begin position="1"/>
        <end position="23"/>
    </location>
</feature>
<dbReference type="InterPro" id="IPR036865">
    <property type="entry name" value="CRAL-TRIO_dom_sf"/>
</dbReference>
<sequence>GMKNPLVHRNRDSNLSAIPPKPSEAEFSSELAEVASTILYRSPIPSQTGLPIFILNSAAFPDSHEVDYNDLLPYVLDRLPGEDELLQGSGYEVIFFAGGGVETNTSIPKPHRPGWGWFIQAYYVLSRIMRKRLQRLYIVHERSWVRILVEMFSTIVSPKFRRKIYHVSSLTQLALSIPIENLLIPTSAYLHDRRLSPDIYAPYSSGKRAFGARNPLPKSRKGNARFPRVLRETTSFIFMGDNPKTEGIFRVAPYSKVKEIIREAYDRGQKFIIWSENGVTYPVPNYPNAVDAESVISELHPSQCYGVHLAAGLIKNWYSELRQPIVPHGSYGALRQRYSQKPDFLLEDMEELISPASEWSPLPDLSRQILIRHLLPMLAAITEYEPSNKMNAENLSVCFAPSMLCGPDQIEDAKISSVIRRILASAIQFWSQGLREACDISSGQFESDLETPPDVDDYDDPLERPRAGDETPQDYVKQMTGIALRENDGAEEQFAPPPPLPPRPSPQLGSRSTSANVLQRKPTPNLAAPPTYSTIFPVDNDNVAVAQSPTYTGRVADGFGPPRPSDVAQSDSKEPQFGGKEVSVPLPVISLPKRNALTVEQVQNLESDNRNRESGPSASDAARLAREVIATDSARRQSATRVGDESAYPFSSESGGSAVGAGQFQTSAPTFAKPLWPARAGKPPGKPRSPSINSLARPIIPGPVLQGLKYGRPSLQPPQNPGPPVQGIRRVKSPSAGLLKRIHSAPQEPDSSAKEQRRQAVGRLDLRKQSVDDLRRLYEERAATAQALTDTVPAKERLQ</sequence>
<dbReference type="SUPFAM" id="SSF52087">
    <property type="entry name" value="CRAL/TRIO domain"/>
    <property type="match status" value="1"/>
</dbReference>
<reference evidence="6" key="2">
    <citation type="submission" date="2020-04" db="EMBL/GenBank/DDBJ databases">
        <authorList>
            <consortium name="NCBI Genome Project"/>
        </authorList>
    </citation>
    <scope>NUCLEOTIDE SEQUENCE</scope>
    <source>
        <strain evidence="6">CBS 781.70</strain>
    </source>
</reference>
<dbReference type="AlphaFoldDB" id="A0A6G1G8Y3"/>
<dbReference type="GO" id="GO:0005737">
    <property type="term" value="C:cytoplasm"/>
    <property type="evidence" value="ECO:0007669"/>
    <property type="project" value="TreeGrafter"/>
</dbReference>
<dbReference type="InterPro" id="IPR000198">
    <property type="entry name" value="RhoGAP_dom"/>
</dbReference>
<feature type="compositionally biased region" description="Pro residues" evidence="1">
    <location>
        <begin position="715"/>
        <end position="724"/>
    </location>
</feature>
<dbReference type="PANTHER" id="PTHR45808:SF2">
    <property type="entry name" value="RHO GTPASE-ACTIVATING PROTEIN 68F"/>
    <property type="match status" value="1"/>
</dbReference>
<feature type="region of interest" description="Disordered" evidence="1">
    <location>
        <begin position="553"/>
        <end position="583"/>
    </location>
</feature>
<organism evidence="4">
    <name type="scientific">Eremomyces bilateralis CBS 781.70</name>
    <dbReference type="NCBI Taxonomy" id="1392243"/>
    <lineage>
        <taxon>Eukaryota</taxon>
        <taxon>Fungi</taxon>
        <taxon>Dikarya</taxon>
        <taxon>Ascomycota</taxon>
        <taxon>Pezizomycotina</taxon>
        <taxon>Dothideomycetes</taxon>
        <taxon>Dothideomycetes incertae sedis</taxon>
        <taxon>Eremomycetales</taxon>
        <taxon>Eremomycetaceae</taxon>
        <taxon>Eremomyces</taxon>
    </lineage>
</organism>
<dbReference type="EMBL" id="ML975153">
    <property type="protein sequence ID" value="KAF1814538.1"/>
    <property type="molecule type" value="Genomic_DNA"/>
</dbReference>
<dbReference type="PROSITE" id="PS50191">
    <property type="entry name" value="CRAL_TRIO"/>
    <property type="match status" value="1"/>
</dbReference>
<dbReference type="Gene3D" id="1.10.555.10">
    <property type="entry name" value="Rho GTPase activation protein"/>
    <property type="match status" value="1"/>
</dbReference>
<feature type="compositionally biased region" description="Low complexity" evidence="1">
    <location>
        <begin position="651"/>
        <end position="662"/>
    </location>
</feature>
<feature type="region of interest" description="Disordered" evidence="1">
    <location>
        <begin position="490"/>
        <end position="533"/>
    </location>
</feature>
<feature type="compositionally biased region" description="Acidic residues" evidence="1">
    <location>
        <begin position="447"/>
        <end position="460"/>
    </location>
</feature>
<dbReference type="SMART" id="SM00324">
    <property type="entry name" value="RhoGAP"/>
    <property type="match status" value="1"/>
</dbReference>
<protein>
    <recommendedName>
        <fullName evidence="7">RhoGAP-domain-containing protein</fullName>
    </recommendedName>
</protein>
<feature type="compositionally biased region" description="Polar residues" evidence="1">
    <location>
        <begin position="507"/>
        <end position="517"/>
    </location>
</feature>
<dbReference type="OrthoDB" id="410651at2759"/>
<dbReference type="GO" id="GO:0005096">
    <property type="term" value="F:GTPase activator activity"/>
    <property type="evidence" value="ECO:0007669"/>
    <property type="project" value="TreeGrafter"/>
</dbReference>
<dbReference type="GO" id="GO:0007264">
    <property type="term" value="P:small GTPase-mediated signal transduction"/>
    <property type="evidence" value="ECO:0007669"/>
    <property type="project" value="TreeGrafter"/>
</dbReference>
<feature type="domain" description="Rho-GAP" evidence="3">
    <location>
        <begin position="214"/>
        <end position="430"/>
    </location>
</feature>
<evidence type="ECO:0000256" key="1">
    <source>
        <dbReference type="SAM" id="MobiDB-lite"/>
    </source>
</evidence>
<evidence type="ECO:0000259" key="2">
    <source>
        <dbReference type="PROSITE" id="PS50191"/>
    </source>
</evidence>
<feature type="compositionally biased region" description="Basic and acidic residues" evidence="1">
    <location>
        <begin position="751"/>
        <end position="771"/>
    </location>
</feature>
<dbReference type="Pfam" id="PF13716">
    <property type="entry name" value="CRAL_TRIO_2"/>
    <property type="match status" value="1"/>
</dbReference>
<feature type="region of interest" description="Disordered" evidence="1">
    <location>
        <begin position="443"/>
        <end position="475"/>
    </location>
</feature>
<feature type="domain" description="CRAL-TRIO" evidence="2">
    <location>
        <begin position="28"/>
        <end position="185"/>
    </location>
</feature>